<dbReference type="GO" id="GO:0030674">
    <property type="term" value="F:protein-macromolecule adaptor activity"/>
    <property type="evidence" value="ECO:0007669"/>
    <property type="project" value="TreeGrafter"/>
</dbReference>
<reference evidence="2" key="1">
    <citation type="submission" date="2020-12" db="EMBL/GenBank/DDBJ databases">
        <title>Metabolic potential, ecology and presence of endohyphal bacteria is reflected in genomic diversity of Mucoromycotina.</title>
        <authorList>
            <person name="Muszewska A."/>
            <person name="Okrasinska A."/>
            <person name="Steczkiewicz K."/>
            <person name="Drgas O."/>
            <person name="Orlowska M."/>
            <person name="Perlinska-Lenart U."/>
            <person name="Aleksandrzak-Piekarczyk T."/>
            <person name="Szatraj K."/>
            <person name="Zielenkiewicz U."/>
            <person name="Pilsyk S."/>
            <person name="Malc E."/>
            <person name="Mieczkowski P."/>
            <person name="Kruszewska J.S."/>
            <person name="Biernat P."/>
            <person name="Pawlowska J."/>
        </authorList>
    </citation>
    <scope>NUCLEOTIDE SEQUENCE</scope>
    <source>
        <strain evidence="2">WA0000067209</strain>
    </source>
</reference>
<organism evidence="2 3">
    <name type="scientific">Mortierella isabellina</name>
    <name type="common">Filamentous fungus</name>
    <name type="synonym">Umbelopsis isabellina</name>
    <dbReference type="NCBI Taxonomy" id="91625"/>
    <lineage>
        <taxon>Eukaryota</taxon>
        <taxon>Fungi</taxon>
        <taxon>Fungi incertae sedis</taxon>
        <taxon>Mucoromycota</taxon>
        <taxon>Mucoromycotina</taxon>
        <taxon>Umbelopsidomycetes</taxon>
        <taxon>Umbelopsidales</taxon>
        <taxon>Umbelopsidaceae</taxon>
        <taxon>Umbelopsis</taxon>
    </lineage>
</organism>
<gene>
    <name evidence="2" type="ORF">INT43_008320</name>
</gene>
<dbReference type="InterPro" id="IPR038966">
    <property type="entry name" value="TMA17"/>
</dbReference>
<evidence type="ECO:0000256" key="1">
    <source>
        <dbReference type="SAM" id="MobiDB-lite"/>
    </source>
</evidence>
<feature type="compositionally biased region" description="Acidic residues" evidence="1">
    <location>
        <begin position="127"/>
        <end position="136"/>
    </location>
</feature>
<dbReference type="Proteomes" id="UP000654370">
    <property type="component" value="Unassembled WGS sequence"/>
</dbReference>
<dbReference type="EMBL" id="JAEPQZ010000020">
    <property type="protein sequence ID" value="KAG2171594.1"/>
    <property type="molecule type" value="Genomic_DNA"/>
</dbReference>
<sequence length="136" mass="15050">MNATQDDLDKLPTETILAEIGKLQNSIKHLVRSNTEMKEFDPELTDGDLHQAVQENEQVIARQDSQIDRLIETIRNRLGADAAREIESTVQEYRQKDLDLISGRAADAVTTHSADTTQDADAAADGNDQDTDGVFL</sequence>
<evidence type="ECO:0000313" key="2">
    <source>
        <dbReference type="EMBL" id="KAG2171594.1"/>
    </source>
</evidence>
<dbReference type="PANTHER" id="PTHR40422">
    <property type="entry name" value="TRANSLATION MACHINERY-ASSOCIATED PROTEIN 17"/>
    <property type="match status" value="1"/>
</dbReference>
<dbReference type="GO" id="GO:0070682">
    <property type="term" value="P:proteasome regulatory particle assembly"/>
    <property type="evidence" value="ECO:0007669"/>
    <property type="project" value="InterPro"/>
</dbReference>
<feature type="compositionally biased region" description="Low complexity" evidence="1">
    <location>
        <begin position="114"/>
        <end position="126"/>
    </location>
</feature>
<evidence type="ECO:0000313" key="3">
    <source>
        <dbReference type="Proteomes" id="UP000654370"/>
    </source>
</evidence>
<accession>A0A8H7U9L8</accession>
<proteinExistence type="predicted"/>
<dbReference type="AlphaFoldDB" id="A0A8H7U9L8"/>
<dbReference type="OrthoDB" id="548474at2759"/>
<dbReference type="PANTHER" id="PTHR40422:SF1">
    <property type="entry name" value="TRANSLATION MACHINERY-ASSOCIATED PROTEIN 17"/>
    <property type="match status" value="1"/>
</dbReference>
<feature type="region of interest" description="Disordered" evidence="1">
    <location>
        <begin position="108"/>
        <end position="136"/>
    </location>
</feature>
<name>A0A8H7U9L8_MORIS</name>
<protein>
    <submittedName>
        <fullName evidence="2">Uncharacterized protein</fullName>
    </submittedName>
</protein>
<comment type="caution">
    <text evidence="2">The sequence shown here is derived from an EMBL/GenBank/DDBJ whole genome shotgun (WGS) entry which is preliminary data.</text>
</comment>
<keyword evidence="3" id="KW-1185">Reference proteome</keyword>